<comment type="caution">
    <text evidence="2">The sequence shown here is derived from an EMBL/GenBank/DDBJ whole genome shotgun (WGS) entry which is preliminary data.</text>
</comment>
<gene>
    <name evidence="2" type="ORF">APLA_LOCUS16939</name>
</gene>
<feature type="compositionally biased region" description="Polar residues" evidence="1">
    <location>
        <begin position="16"/>
        <end position="27"/>
    </location>
</feature>
<evidence type="ECO:0000313" key="3">
    <source>
        <dbReference type="Proteomes" id="UP000494256"/>
    </source>
</evidence>
<organism evidence="2 3">
    <name type="scientific">Arctia plantaginis</name>
    <name type="common">Wood tiger moth</name>
    <name type="synonym">Phalaena plantaginis</name>
    <dbReference type="NCBI Taxonomy" id="874455"/>
    <lineage>
        <taxon>Eukaryota</taxon>
        <taxon>Metazoa</taxon>
        <taxon>Ecdysozoa</taxon>
        <taxon>Arthropoda</taxon>
        <taxon>Hexapoda</taxon>
        <taxon>Insecta</taxon>
        <taxon>Pterygota</taxon>
        <taxon>Neoptera</taxon>
        <taxon>Endopterygota</taxon>
        <taxon>Lepidoptera</taxon>
        <taxon>Glossata</taxon>
        <taxon>Ditrysia</taxon>
        <taxon>Noctuoidea</taxon>
        <taxon>Erebidae</taxon>
        <taxon>Arctiinae</taxon>
        <taxon>Arctia</taxon>
    </lineage>
</organism>
<evidence type="ECO:0000256" key="1">
    <source>
        <dbReference type="SAM" id="MobiDB-lite"/>
    </source>
</evidence>
<dbReference type="AlphaFoldDB" id="A0A8S1BM00"/>
<dbReference type="OrthoDB" id="7290919at2759"/>
<feature type="compositionally biased region" description="Acidic residues" evidence="1">
    <location>
        <begin position="78"/>
        <end position="88"/>
    </location>
</feature>
<accession>A0A8S1BM00</accession>
<dbReference type="EMBL" id="CADEBD010000799">
    <property type="protein sequence ID" value="CAB3260150.1"/>
    <property type="molecule type" value="Genomic_DNA"/>
</dbReference>
<name>A0A8S1BM00_ARCPL</name>
<sequence length="106" mass="12124">MENCKQSNRSEDDTELQYNQDSSQECIITTEPAESEEETDNRTNDVAHHGEYSTDVRSAKDIVEEEQQQIKRKRYGQEECESSEESGGDTELHDMVEKIFGTTSTP</sequence>
<dbReference type="Proteomes" id="UP000494256">
    <property type="component" value="Unassembled WGS sequence"/>
</dbReference>
<reference evidence="2 3" key="1">
    <citation type="submission" date="2020-04" db="EMBL/GenBank/DDBJ databases">
        <authorList>
            <person name="Wallbank WR R."/>
            <person name="Pardo Diaz C."/>
            <person name="Kozak K."/>
            <person name="Martin S."/>
            <person name="Jiggins C."/>
            <person name="Moest M."/>
            <person name="Warren A I."/>
            <person name="Byers J.R.P. K."/>
            <person name="Montejo-Kovacevich G."/>
            <person name="Yen C E."/>
        </authorList>
    </citation>
    <scope>NUCLEOTIDE SEQUENCE [LARGE SCALE GENOMIC DNA]</scope>
</reference>
<evidence type="ECO:0000313" key="2">
    <source>
        <dbReference type="EMBL" id="CAB3260150.1"/>
    </source>
</evidence>
<feature type="compositionally biased region" description="Basic and acidic residues" evidence="1">
    <location>
        <begin position="40"/>
        <end position="62"/>
    </location>
</feature>
<feature type="region of interest" description="Disordered" evidence="1">
    <location>
        <begin position="1"/>
        <end position="106"/>
    </location>
</feature>
<protein>
    <submittedName>
        <fullName evidence="2">Uncharacterized protein</fullName>
    </submittedName>
</protein>
<proteinExistence type="predicted"/>